<feature type="transmembrane region" description="Helical" evidence="1">
    <location>
        <begin position="6"/>
        <end position="24"/>
    </location>
</feature>
<dbReference type="STRING" id="65700.SY86_06305"/>
<protein>
    <recommendedName>
        <fullName evidence="2">Phosphatidic acid phosphatase type 2/haloperoxidase domain-containing protein</fullName>
    </recommendedName>
</protein>
<keyword evidence="4" id="KW-1185">Reference proteome</keyword>
<sequence length="208" mass="23048">MHILTYFGDSMLLIPTAVIMAFLIGWKNSARRASVWWVLTFCSAGAIVSLSKIAFLGFGMGSARFNFTGFSGHSTMSATLWPVMLWLLTGHLARAWRIFAVGVGYVLPLMVGLSRLMLNYHSESEVISGLILGFILSTTFLISQRRTRLQGFSALQLCVALMVPLLLGHGRIATTQQFLQRLSVKIAGIDHAWTRDELLKLRQASSIK</sequence>
<dbReference type="Gene3D" id="1.20.144.10">
    <property type="entry name" value="Phosphatidic acid phosphatase type 2/haloperoxidase"/>
    <property type="match status" value="1"/>
</dbReference>
<feature type="transmembrane region" description="Helical" evidence="1">
    <location>
        <begin position="36"/>
        <end position="58"/>
    </location>
</feature>
<dbReference type="InterPro" id="IPR036938">
    <property type="entry name" value="PAP2/HPO_sf"/>
</dbReference>
<dbReference type="EMBL" id="JXNU01000003">
    <property type="protein sequence ID" value="KKF37763.1"/>
    <property type="molecule type" value="Genomic_DNA"/>
</dbReference>
<dbReference type="AlphaFoldDB" id="A0A0M2KKJ0"/>
<organism evidence="3 4">
    <name type="scientific">Erwinia tracheiphila</name>
    <dbReference type="NCBI Taxonomy" id="65700"/>
    <lineage>
        <taxon>Bacteria</taxon>
        <taxon>Pseudomonadati</taxon>
        <taxon>Pseudomonadota</taxon>
        <taxon>Gammaproteobacteria</taxon>
        <taxon>Enterobacterales</taxon>
        <taxon>Erwiniaceae</taxon>
        <taxon>Erwinia</taxon>
    </lineage>
</organism>
<dbReference type="CDD" id="cd01610">
    <property type="entry name" value="PAP2_like"/>
    <property type="match status" value="1"/>
</dbReference>
<evidence type="ECO:0000313" key="3">
    <source>
        <dbReference type="EMBL" id="KKF37763.1"/>
    </source>
</evidence>
<feature type="transmembrane region" description="Helical" evidence="1">
    <location>
        <begin position="126"/>
        <end position="142"/>
    </location>
</feature>
<comment type="caution">
    <text evidence="3">The sequence shown here is derived from an EMBL/GenBank/DDBJ whole genome shotgun (WGS) entry which is preliminary data.</text>
</comment>
<evidence type="ECO:0000259" key="2">
    <source>
        <dbReference type="SMART" id="SM00014"/>
    </source>
</evidence>
<dbReference type="InterPro" id="IPR000326">
    <property type="entry name" value="PAP2/HPO"/>
</dbReference>
<evidence type="ECO:0000313" key="4">
    <source>
        <dbReference type="Proteomes" id="UP000033924"/>
    </source>
</evidence>
<evidence type="ECO:0000256" key="1">
    <source>
        <dbReference type="SAM" id="Phobius"/>
    </source>
</evidence>
<dbReference type="SUPFAM" id="SSF48317">
    <property type="entry name" value="Acid phosphatase/Vanadium-dependent haloperoxidase"/>
    <property type="match status" value="1"/>
</dbReference>
<keyword evidence="1" id="KW-1133">Transmembrane helix</keyword>
<keyword evidence="1" id="KW-0812">Transmembrane</keyword>
<dbReference type="PATRIC" id="fig|65700.7.peg.1591"/>
<dbReference type="SMART" id="SM00014">
    <property type="entry name" value="acidPPc"/>
    <property type="match status" value="1"/>
</dbReference>
<accession>A0A0M2KKJ0</accession>
<keyword evidence="1" id="KW-0472">Membrane</keyword>
<feature type="domain" description="Phosphatidic acid phosphatase type 2/haloperoxidase" evidence="2">
    <location>
        <begin position="7"/>
        <end position="141"/>
    </location>
</feature>
<name>A0A0M2KKJ0_9GAMM</name>
<feature type="transmembrane region" description="Helical" evidence="1">
    <location>
        <begin position="154"/>
        <end position="172"/>
    </location>
</feature>
<dbReference type="Pfam" id="PF01569">
    <property type="entry name" value="PAP2"/>
    <property type="match status" value="1"/>
</dbReference>
<feature type="transmembrane region" description="Helical" evidence="1">
    <location>
        <begin position="70"/>
        <end position="88"/>
    </location>
</feature>
<feature type="transmembrane region" description="Helical" evidence="1">
    <location>
        <begin position="95"/>
        <end position="114"/>
    </location>
</feature>
<reference evidence="3 4" key="1">
    <citation type="submission" date="2015-01" db="EMBL/GenBank/DDBJ databases">
        <title>Erwinia tracheiphila.</title>
        <authorList>
            <person name="Shapiro L.R."/>
        </authorList>
    </citation>
    <scope>NUCLEOTIDE SEQUENCE [LARGE SCALE GENOMIC DNA]</scope>
    <source>
        <strain evidence="3 4">BuffGH</strain>
    </source>
</reference>
<gene>
    <name evidence="3" type="ORF">SY86_06305</name>
</gene>
<dbReference type="Proteomes" id="UP000033924">
    <property type="component" value="Unassembled WGS sequence"/>
</dbReference>
<proteinExistence type="predicted"/>